<keyword evidence="4 10" id="KW-0813">Transport</keyword>
<protein>
    <recommendedName>
        <fullName evidence="9">General secretion pathway protein F</fullName>
    </recommendedName>
</protein>
<keyword evidence="6 10" id="KW-0812">Transmembrane</keyword>
<evidence type="ECO:0000256" key="5">
    <source>
        <dbReference type="ARBA" id="ARBA00022475"/>
    </source>
</evidence>
<evidence type="ECO:0000256" key="8">
    <source>
        <dbReference type="ARBA" id="ARBA00023136"/>
    </source>
</evidence>
<evidence type="ECO:0000259" key="12">
    <source>
        <dbReference type="Pfam" id="PF00482"/>
    </source>
</evidence>
<feature type="transmembrane region" description="Helical" evidence="11">
    <location>
        <begin position="181"/>
        <end position="203"/>
    </location>
</feature>
<dbReference type="PRINTS" id="PR00812">
    <property type="entry name" value="BCTERIALGSPF"/>
</dbReference>
<feature type="domain" description="Type II secretion system protein GspF" evidence="12">
    <location>
        <begin position="284"/>
        <end position="405"/>
    </location>
</feature>
<reference evidence="13 14" key="2">
    <citation type="journal article" date="2016" name="ISME J.">
        <title>Characterization of the first cultured representative of Verrucomicrobia subdivision 5 indicates the proposal of a novel phylum.</title>
        <authorList>
            <person name="Spring S."/>
            <person name="Bunk B."/>
            <person name="Sproer C."/>
            <person name="Schumann P."/>
            <person name="Rohde M."/>
            <person name="Tindall B.J."/>
            <person name="Klenk H.P."/>
        </authorList>
    </citation>
    <scope>NUCLEOTIDE SEQUENCE [LARGE SCALE GENOMIC DNA]</scope>
    <source>
        <strain evidence="13 14">L21-Fru-AB</strain>
    </source>
</reference>
<organism evidence="13 14">
    <name type="scientific">Kiritimatiella glycovorans</name>
    <dbReference type="NCBI Taxonomy" id="1307763"/>
    <lineage>
        <taxon>Bacteria</taxon>
        <taxon>Pseudomonadati</taxon>
        <taxon>Kiritimatiellota</taxon>
        <taxon>Kiritimatiellia</taxon>
        <taxon>Kiritimatiellales</taxon>
        <taxon>Kiritimatiellaceae</taxon>
        <taxon>Kiritimatiella</taxon>
    </lineage>
</organism>
<name>A0A0G3EIM4_9BACT</name>
<evidence type="ECO:0000256" key="3">
    <source>
        <dbReference type="ARBA" id="ARBA00005745"/>
    </source>
</evidence>
<dbReference type="InterPro" id="IPR042094">
    <property type="entry name" value="T2SS_GspF_sf"/>
</dbReference>
<dbReference type="InterPro" id="IPR018076">
    <property type="entry name" value="T2SS_GspF_dom"/>
</dbReference>
<reference evidence="14" key="1">
    <citation type="submission" date="2015-02" db="EMBL/GenBank/DDBJ databases">
        <title>Description and complete genome sequence of the first cultured representative of the subdivision 5 of the Verrucomicrobia phylum.</title>
        <authorList>
            <person name="Spring S."/>
            <person name="Bunk B."/>
            <person name="Sproer C."/>
            <person name="Klenk H.-P."/>
        </authorList>
    </citation>
    <scope>NUCLEOTIDE SEQUENCE [LARGE SCALE GENOMIC DNA]</scope>
    <source>
        <strain evidence="14">L21-Fru-AB</strain>
    </source>
</reference>
<dbReference type="KEGG" id="vbl:L21SP4_00726"/>
<keyword evidence="8 11" id="KW-0472">Membrane</keyword>
<dbReference type="AlphaFoldDB" id="A0A0G3EIM4"/>
<comment type="similarity">
    <text evidence="3 10">Belongs to the GSP F family.</text>
</comment>
<dbReference type="OrthoDB" id="9805682at2"/>
<accession>A0A0G3EIM4</accession>
<dbReference type="InterPro" id="IPR001992">
    <property type="entry name" value="T2SS_GspF/T4SS_PilC_CS"/>
</dbReference>
<dbReference type="Pfam" id="PF00482">
    <property type="entry name" value="T2SSF"/>
    <property type="match status" value="2"/>
</dbReference>
<evidence type="ECO:0000256" key="11">
    <source>
        <dbReference type="SAM" id="Phobius"/>
    </source>
</evidence>
<evidence type="ECO:0000256" key="6">
    <source>
        <dbReference type="ARBA" id="ARBA00022692"/>
    </source>
</evidence>
<evidence type="ECO:0000256" key="2">
    <source>
        <dbReference type="ARBA" id="ARBA00004651"/>
    </source>
</evidence>
<evidence type="ECO:0000313" key="14">
    <source>
        <dbReference type="Proteomes" id="UP000035268"/>
    </source>
</evidence>
<dbReference type="Gene3D" id="1.20.81.30">
    <property type="entry name" value="Type II secretion system (T2SS), domain F"/>
    <property type="match status" value="2"/>
</dbReference>
<dbReference type="InterPro" id="IPR003004">
    <property type="entry name" value="GspF/PilC"/>
</dbReference>
<evidence type="ECO:0000256" key="4">
    <source>
        <dbReference type="ARBA" id="ARBA00022448"/>
    </source>
</evidence>
<feature type="transmembrane region" description="Helical" evidence="11">
    <location>
        <begin position="223"/>
        <end position="248"/>
    </location>
</feature>
<evidence type="ECO:0000313" key="13">
    <source>
        <dbReference type="EMBL" id="AKJ63994.1"/>
    </source>
</evidence>
<evidence type="ECO:0000256" key="10">
    <source>
        <dbReference type="RuleBase" id="RU003923"/>
    </source>
</evidence>
<evidence type="ECO:0000256" key="1">
    <source>
        <dbReference type="ARBA" id="ARBA00002684"/>
    </source>
</evidence>
<comment type="function">
    <text evidence="1">Component of the type II secretion system inner membrane complex required for the energy-dependent secretion of extracellular factors such as proteases and toxins from the periplasm.</text>
</comment>
<dbReference type="GO" id="GO:0009306">
    <property type="term" value="P:protein secretion"/>
    <property type="evidence" value="ECO:0007669"/>
    <property type="project" value="InterPro"/>
</dbReference>
<gene>
    <name evidence="13" type="primary">epsF_3</name>
    <name evidence="13" type="ORF">L21SP4_00726</name>
</gene>
<dbReference type="PROSITE" id="PS00874">
    <property type="entry name" value="T2SP_F"/>
    <property type="match status" value="1"/>
</dbReference>
<proteinExistence type="inferred from homology"/>
<keyword evidence="7 11" id="KW-1133">Transmembrane helix</keyword>
<keyword evidence="14" id="KW-1185">Reference proteome</keyword>
<dbReference type="STRING" id="1307763.L21SP4_00726"/>
<comment type="subcellular location">
    <subcellularLocation>
        <location evidence="2 10">Cell membrane</location>
        <topology evidence="2 10">Multi-pass membrane protein</topology>
    </subcellularLocation>
</comment>
<dbReference type="EMBL" id="CP010904">
    <property type="protein sequence ID" value="AKJ63994.1"/>
    <property type="molecule type" value="Genomic_DNA"/>
</dbReference>
<dbReference type="GO" id="GO:0005886">
    <property type="term" value="C:plasma membrane"/>
    <property type="evidence" value="ECO:0007669"/>
    <property type="project" value="UniProtKB-SubCell"/>
</dbReference>
<dbReference type="RefSeq" id="WP_052881364.1">
    <property type="nucleotide sequence ID" value="NZ_CP010904.1"/>
</dbReference>
<dbReference type="PANTHER" id="PTHR30012:SF0">
    <property type="entry name" value="TYPE II SECRETION SYSTEM PROTEIN F-RELATED"/>
    <property type="match status" value="1"/>
</dbReference>
<keyword evidence="5" id="KW-1003">Cell membrane</keyword>
<dbReference type="PANTHER" id="PTHR30012">
    <property type="entry name" value="GENERAL SECRETION PATHWAY PROTEIN"/>
    <property type="match status" value="1"/>
</dbReference>
<feature type="transmembrane region" description="Helical" evidence="11">
    <location>
        <begin position="377"/>
        <end position="408"/>
    </location>
</feature>
<evidence type="ECO:0000256" key="9">
    <source>
        <dbReference type="ARBA" id="ARBA00030750"/>
    </source>
</evidence>
<dbReference type="Proteomes" id="UP000035268">
    <property type="component" value="Chromosome"/>
</dbReference>
<sequence>MPVYSYTARDRHGEKTGGRLEAAGRPAALSALQRQGLVPIELKEGAVAADGRSGSAERKRLFSGFGFNRAPRMSSRENLLFSRELADLLSSGMKLGHALHTLALRKTGRGRDELVTSLRDDVMQGAALSEAMSRYPKTFSTLYISMIRAGEAAGALPETLEALCTHFERVHGAREKVAMALVYPGIVLSLGILTLLGLVIFIIPRFSAVFEELGGTLPLMTRMLIGGSRFLLDYGWAVVLVLGVLVWLARRWLRTPNGILWWDRSQLRWPVLKGITASNAYANFARTLETLVRNGVPILQALSIVEQTVGNAVIAREIHAARERVTDGSSIAAPLAAGGVFPVALTDMLAIGEQSGDLAGALRHIGRRYERRLEHAIALLTTILEPVLILFVAIMVGFVAISMLTAVFDLTSGLQM</sequence>
<evidence type="ECO:0000256" key="7">
    <source>
        <dbReference type="ARBA" id="ARBA00022989"/>
    </source>
</evidence>
<feature type="domain" description="Type II secretion system protein GspF" evidence="12">
    <location>
        <begin position="81"/>
        <end position="204"/>
    </location>
</feature>